<accession>A0A6N3H3Y2</accession>
<dbReference type="InterPro" id="IPR035906">
    <property type="entry name" value="MetI-like_sf"/>
</dbReference>
<evidence type="ECO:0000256" key="5">
    <source>
        <dbReference type="ARBA" id="ARBA00022519"/>
    </source>
</evidence>
<comment type="subcellular location">
    <subcellularLocation>
        <location evidence="1">Cell inner membrane</location>
        <topology evidence="1">Multi-pass membrane protein</topology>
    </subcellularLocation>
    <subcellularLocation>
        <location evidence="11">Cell membrane</location>
        <topology evidence="11">Multi-pass membrane protein</topology>
    </subcellularLocation>
</comment>
<dbReference type="FunFam" id="1.10.3720.10:FF:000022">
    <property type="entry name" value="Glutathione ABC transporter permease GsiD"/>
    <property type="match status" value="1"/>
</dbReference>
<dbReference type="PANTHER" id="PTHR43386:SF3">
    <property type="entry name" value="GLUTATHIONE TRANSPORT SYSTEM PERMEASE PROTEIN GSID"/>
    <property type="match status" value="1"/>
</dbReference>
<keyword evidence="7 11" id="KW-1133">Transmembrane helix</keyword>
<evidence type="ECO:0000313" key="13">
    <source>
        <dbReference type="EMBL" id="VYU71584.1"/>
    </source>
</evidence>
<feature type="transmembrane region" description="Helical" evidence="11">
    <location>
        <begin position="179"/>
        <end position="195"/>
    </location>
</feature>
<dbReference type="Pfam" id="PF00528">
    <property type="entry name" value="BPD_transp_1"/>
    <property type="match status" value="1"/>
</dbReference>
<reference evidence="13" key="1">
    <citation type="submission" date="2019-11" db="EMBL/GenBank/DDBJ databases">
        <authorList>
            <person name="Feng L."/>
        </authorList>
    </citation>
    <scope>NUCLEOTIDE SEQUENCE</scope>
    <source>
        <strain evidence="13">KOxytocaLFYP65</strain>
    </source>
</reference>
<dbReference type="EMBL" id="CACRTM010000032">
    <property type="protein sequence ID" value="VYU71584.1"/>
    <property type="molecule type" value="Genomic_DNA"/>
</dbReference>
<dbReference type="PANTHER" id="PTHR43386">
    <property type="entry name" value="OLIGOPEPTIDE TRANSPORT SYSTEM PERMEASE PROTEIN APPC"/>
    <property type="match status" value="1"/>
</dbReference>
<dbReference type="InterPro" id="IPR050366">
    <property type="entry name" value="BP-dependent_transpt_permease"/>
</dbReference>
<dbReference type="NCBIfam" id="NF011662">
    <property type="entry name" value="PRK15082.1"/>
    <property type="match status" value="1"/>
</dbReference>
<evidence type="ECO:0000256" key="9">
    <source>
        <dbReference type="ARBA" id="ARBA00037215"/>
    </source>
</evidence>
<keyword evidence="5" id="KW-0997">Cell inner membrane</keyword>
<evidence type="ECO:0000256" key="4">
    <source>
        <dbReference type="ARBA" id="ARBA00022475"/>
    </source>
</evidence>
<dbReference type="Pfam" id="PF12911">
    <property type="entry name" value="OppC_N"/>
    <property type="match status" value="1"/>
</dbReference>
<evidence type="ECO:0000256" key="8">
    <source>
        <dbReference type="ARBA" id="ARBA00023136"/>
    </source>
</evidence>
<feature type="transmembrane region" description="Helical" evidence="11">
    <location>
        <begin position="51"/>
        <end position="73"/>
    </location>
</feature>
<feature type="transmembrane region" description="Helical" evidence="11">
    <location>
        <begin position="152"/>
        <end position="173"/>
    </location>
</feature>
<sequence length="315" mass="33998">MPPLIRLSGISKVRLLNWRRQAVINAMPGVKAGQIRTPWHEFWRRFRGQPVAMGAGIFVLLLIAVAIVAPWIAPFDAENYFDYDRLNDGPSMMHWFGVDSLGRDIFSRVLVGAQISLAAGVLAVLIGAAIGTVLGLLAGYYEGWWDRIIMRICDVLFAFPGILLAIAVVAVMGSGMSNVIIAVAIFSIPAFARLVRGNTLVLKQQTFIESARSIGASDANILFNHILPGTVSSIVVYFTMRIGVSIISAASLSFLGLGAQPPTPEWGAMLNEARADMVMAPHVALFPAIAIFLTVLAFNLLGDGLRDALDPKIKG</sequence>
<organism evidence="13">
    <name type="scientific">Klebsiella oxytoca</name>
    <dbReference type="NCBI Taxonomy" id="571"/>
    <lineage>
        <taxon>Bacteria</taxon>
        <taxon>Pseudomonadati</taxon>
        <taxon>Pseudomonadota</taxon>
        <taxon>Gammaproteobacteria</taxon>
        <taxon>Enterobacterales</taxon>
        <taxon>Enterobacteriaceae</taxon>
        <taxon>Klebsiella/Raoultella group</taxon>
        <taxon>Klebsiella</taxon>
    </lineage>
</organism>
<gene>
    <name evidence="13" type="primary">gsiD_3</name>
    <name evidence="13" type="ORF">KOLFYP65_05380</name>
</gene>
<comment type="function">
    <text evidence="9">Part of the ABC transporter complex GsiABCD involved in glutathione import. Probably responsible for the translocation of the substrate across the membrane.</text>
</comment>
<evidence type="ECO:0000256" key="1">
    <source>
        <dbReference type="ARBA" id="ARBA00004429"/>
    </source>
</evidence>
<feature type="transmembrane region" description="Helical" evidence="11">
    <location>
        <begin position="279"/>
        <end position="302"/>
    </location>
</feature>
<keyword evidence="8 11" id="KW-0472">Membrane</keyword>
<name>A0A6N3H3Y2_KLEOX</name>
<dbReference type="AlphaFoldDB" id="A0A6N3H3Y2"/>
<evidence type="ECO:0000256" key="2">
    <source>
        <dbReference type="ARBA" id="ARBA00009306"/>
    </source>
</evidence>
<dbReference type="GO" id="GO:0005886">
    <property type="term" value="C:plasma membrane"/>
    <property type="evidence" value="ECO:0007669"/>
    <property type="project" value="UniProtKB-SubCell"/>
</dbReference>
<dbReference type="CDD" id="cd06261">
    <property type="entry name" value="TM_PBP2"/>
    <property type="match status" value="1"/>
</dbReference>
<feature type="transmembrane region" description="Helical" evidence="11">
    <location>
        <begin position="115"/>
        <end position="140"/>
    </location>
</feature>
<evidence type="ECO:0000256" key="11">
    <source>
        <dbReference type="RuleBase" id="RU363032"/>
    </source>
</evidence>
<dbReference type="PROSITE" id="PS50928">
    <property type="entry name" value="ABC_TM1"/>
    <property type="match status" value="1"/>
</dbReference>
<evidence type="ECO:0000259" key="12">
    <source>
        <dbReference type="PROSITE" id="PS50928"/>
    </source>
</evidence>
<evidence type="ECO:0000256" key="7">
    <source>
        <dbReference type="ARBA" id="ARBA00022989"/>
    </source>
</evidence>
<dbReference type="Gene3D" id="1.10.3720.10">
    <property type="entry name" value="MetI-like"/>
    <property type="match status" value="1"/>
</dbReference>
<evidence type="ECO:0000256" key="3">
    <source>
        <dbReference type="ARBA" id="ARBA00022448"/>
    </source>
</evidence>
<dbReference type="GO" id="GO:0071916">
    <property type="term" value="F:dipeptide transmembrane transporter activity"/>
    <property type="evidence" value="ECO:0007669"/>
    <property type="project" value="TreeGrafter"/>
</dbReference>
<feature type="transmembrane region" description="Helical" evidence="11">
    <location>
        <begin position="234"/>
        <end position="259"/>
    </location>
</feature>
<protein>
    <recommendedName>
        <fullName evidence="10">Glutathione transport system permease protein GsiD</fullName>
    </recommendedName>
</protein>
<comment type="similarity">
    <text evidence="2 11">Belongs to the binding-protein-dependent transport system permease family.</text>
</comment>
<dbReference type="InterPro" id="IPR000515">
    <property type="entry name" value="MetI-like"/>
</dbReference>
<proteinExistence type="inferred from homology"/>
<dbReference type="SUPFAM" id="SSF161098">
    <property type="entry name" value="MetI-like"/>
    <property type="match status" value="1"/>
</dbReference>
<keyword evidence="3 11" id="KW-0813">Transport</keyword>
<keyword evidence="6 11" id="KW-0812">Transmembrane</keyword>
<evidence type="ECO:0000256" key="10">
    <source>
        <dbReference type="ARBA" id="ARBA00041106"/>
    </source>
</evidence>
<feature type="domain" description="ABC transmembrane type-1" evidence="12">
    <location>
        <begin position="113"/>
        <end position="302"/>
    </location>
</feature>
<keyword evidence="4" id="KW-1003">Cell membrane</keyword>
<evidence type="ECO:0000256" key="6">
    <source>
        <dbReference type="ARBA" id="ARBA00022692"/>
    </source>
</evidence>
<dbReference type="InterPro" id="IPR025966">
    <property type="entry name" value="OppC_N"/>
</dbReference>